<sequence>MIQCKRLFLTDIPYNFKWTGSIRPKLSSTSQIIEDIVFHDDEKKWDEAKIKFKHPLKYNESTVIHIKTKNDDPDHKAQPWISCKLDSPIDMMTFRVLLSYKDANFNKPAILEYKELNTQIDGDYKALESVPFDKGNKMYSYCCANPQPGRIYRLRWER</sequence>
<reference evidence="1 2" key="1">
    <citation type="submission" date="2021-07" db="EMBL/GenBank/DDBJ databases">
        <title>Genomic diversity and antimicrobial resistance of Prevotella spp. isolated from chronic lung disease airways.</title>
        <authorList>
            <person name="Webb K.A."/>
            <person name="Olagoke O.S."/>
            <person name="Baird T."/>
            <person name="Neill J."/>
            <person name="Pham A."/>
            <person name="Wells T.J."/>
            <person name="Ramsay K.A."/>
            <person name="Bell S.C."/>
            <person name="Sarovich D.S."/>
            <person name="Price E.P."/>
        </authorList>
    </citation>
    <scope>NUCLEOTIDE SEQUENCE [LARGE SCALE GENOMIC DNA]</scope>
    <source>
        <strain evidence="1 2">SCHI0027.S.6</strain>
    </source>
</reference>
<organism evidence="1 2">
    <name type="scientific">Prevotella melaninogenica</name>
    <dbReference type="NCBI Taxonomy" id="28132"/>
    <lineage>
        <taxon>Bacteria</taxon>
        <taxon>Pseudomonadati</taxon>
        <taxon>Bacteroidota</taxon>
        <taxon>Bacteroidia</taxon>
        <taxon>Bacteroidales</taxon>
        <taxon>Prevotellaceae</taxon>
        <taxon>Prevotella</taxon>
    </lineage>
</organism>
<name>A0ABS6Y658_9BACT</name>
<keyword evidence="2" id="KW-1185">Reference proteome</keyword>
<dbReference type="RefSeq" id="WP_219433554.1">
    <property type="nucleotide sequence ID" value="NZ_JAHXCP010000012.1"/>
</dbReference>
<comment type="caution">
    <text evidence="1">The sequence shown here is derived from an EMBL/GenBank/DDBJ whole genome shotgun (WGS) entry which is preliminary data.</text>
</comment>
<dbReference type="Proteomes" id="UP000812077">
    <property type="component" value="Unassembled WGS sequence"/>
</dbReference>
<evidence type="ECO:0000313" key="2">
    <source>
        <dbReference type="Proteomes" id="UP000812077"/>
    </source>
</evidence>
<accession>A0ABS6Y658</accession>
<evidence type="ECO:0000313" key="1">
    <source>
        <dbReference type="EMBL" id="MBW4754981.1"/>
    </source>
</evidence>
<gene>
    <name evidence="1" type="ORF">KZO77_07965</name>
</gene>
<dbReference type="EMBL" id="JAHXCP010000012">
    <property type="protein sequence ID" value="MBW4754981.1"/>
    <property type="molecule type" value="Genomic_DNA"/>
</dbReference>
<protein>
    <submittedName>
        <fullName evidence="1">Uncharacterized protein</fullName>
    </submittedName>
</protein>
<proteinExistence type="predicted"/>